<name>A0AAD5U274_9FUNG</name>
<gene>
    <name evidence="2" type="ORF">HK099_003035</name>
</gene>
<dbReference type="Proteomes" id="UP001211065">
    <property type="component" value="Unassembled WGS sequence"/>
</dbReference>
<comment type="caution">
    <text evidence="2">The sequence shown here is derived from an EMBL/GenBank/DDBJ whole genome shotgun (WGS) entry which is preliminary data.</text>
</comment>
<evidence type="ECO:0000313" key="3">
    <source>
        <dbReference type="Proteomes" id="UP001211065"/>
    </source>
</evidence>
<protein>
    <submittedName>
        <fullName evidence="2">Uncharacterized protein</fullName>
    </submittedName>
</protein>
<feature type="chain" id="PRO_5042289861" evidence="1">
    <location>
        <begin position="19"/>
        <end position="123"/>
    </location>
</feature>
<dbReference type="AlphaFoldDB" id="A0AAD5U274"/>
<evidence type="ECO:0000256" key="1">
    <source>
        <dbReference type="SAM" id="SignalP"/>
    </source>
</evidence>
<feature type="signal peptide" evidence="1">
    <location>
        <begin position="1"/>
        <end position="18"/>
    </location>
</feature>
<evidence type="ECO:0000313" key="2">
    <source>
        <dbReference type="EMBL" id="KAJ3221851.1"/>
    </source>
</evidence>
<organism evidence="2 3">
    <name type="scientific">Clydaea vesicula</name>
    <dbReference type="NCBI Taxonomy" id="447962"/>
    <lineage>
        <taxon>Eukaryota</taxon>
        <taxon>Fungi</taxon>
        <taxon>Fungi incertae sedis</taxon>
        <taxon>Chytridiomycota</taxon>
        <taxon>Chytridiomycota incertae sedis</taxon>
        <taxon>Chytridiomycetes</taxon>
        <taxon>Lobulomycetales</taxon>
        <taxon>Lobulomycetaceae</taxon>
        <taxon>Clydaea</taxon>
    </lineage>
</organism>
<keyword evidence="3" id="KW-1185">Reference proteome</keyword>
<keyword evidence="1" id="KW-0732">Signal</keyword>
<dbReference type="EMBL" id="JADGJW010000205">
    <property type="protein sequence ID" value="KAJ3221851.1"/>
    <property type="molecule type" value="Genomic_DNA"/>
</dbReference>
<sequence length="123" mass="14133">MKLHFLILLASIVAIISAEEFTKEEVFCGSYKWKGVFYGVNYENYSEYGCYDIGVTSGKVYPKKMFRSNPKVDKCGVHATNQEDGPDIITTYEPCKGRTVDAHYMFKPKSHKKLGKRFKKDLE</sequence>
<proteinExistence type="predicted"/>
<accession>A0AAD5U274</accession>
<reference evidence="2" key="1">
    <citation type="submission" date="2020-05" db="EMBL/GenBank/DDBJ databases">
        <title>Phylogenomic resolution of chytrid fungi.</title>
        <authorList>
            <person name="Stajich J.E."/>
            <person name="Amses K."/>
            <person name="Simmons R."/>
            <person name="Seto K."/>
            <person name="Myers J."/>
            <person name="Bonds A."/>
            <person name="Quandt C.A."/>
            <person name="Barry K."/>
            <person name="Liu P."/>
            <person name="Grigoriev I."/>
            <person name="Longcore J.E."/>
            <person name="James T.Y."/>
        </authorList>
    </citation>
    <scope>NUCLEOTIDE SEQUENCE</scope>
    <source>
        <strain evidence="2">JEL0476</strain>
    </source>
</reference>